<dbReference type="Gene3D" id="1.20.1740.10">
    <property type="entry name" value="Amino acid/polyamine transporter I"/>
    <property type="match status" value="1"/>
</dbReference>
<evidence type="ECO:0000256" key="6">
    <source>
        <dbReference type="ARBA" id="ARBA00022692"/>
    </source>
</evidence>
<evidence type="ECO:0000256" key="2">
    <source>
        <dbReference type="ARBA" id="ARBA00008220"/>
    </source>
</evidence>
<comment type="catalytic activity">
    <reaction evidence="10">
        <text>cadaverine(in) + L-lysine(out) = cadaverine(out) + L-lysine(in)</text>
        <dbReference type="Rhea" id="RHEA:28895"/>
        <dbReference type="ChEBI" id="CHEBI:32551"/>
        <dbReference type="ChEBI" id="CHEBI:58384"/>
    </reaction>
    <physiologicalReaction direction="left-to-right" evidence="10">
        <dbReference type="Rhea" id="RHEA:28896"/>
    </physiologicalReaction>
</comment>
<dbReference type="InterPro" id="IPR004754">
    <property type="entry name" value="Amino_acid_antiprt"/>
</dbReference>
<comment type="similarity">
    <text evidence="2">Belongs to the amino acid-polyamine-organocation (APC) superfamily. Basic amino acid/polyamine antiporter (APA) (TC 2.A.3.2) family.</text>
</comment>
<dbReference type="EMBL" id="CP006918">
    <property type="protein sequence ID" value="AHM80917.1"/>
    <property type="molecule type" value="Genomic_DNA"/>
</dbReference>
<evidence type="ECO:0000313" key="13">
    <source>
        <dbReference type="EMBL" id="AHM80917.1"/>
    </source>
</evidence>
<evidence type="ECO:0000256" key="8">
    <source>
        <dbReference type="ARBA" id="ARBA00022989"/>
    </source>
</evidence>
<feature type="transmembrane region" description="Helical" evidence="12">
    <location>
        <begin position="394"/>
        <end position="415"/>
    </location>
</feature>
<dbReference type="Proteomes" id="UP000019586">
    <property type="component" value="Chromosome"/>
</dbReference>
<feature type="transmembrane region" description="Helical" evidence="12">
    <location>
        <begin position="427"/>
        <end position="445"/>
    </location>
</feature>
<accession>W8V3X2</accession>
<dbReference type="GO" id="GO:0006865">
    <property type="term" value="P:amino acid transport"/>
    <property type="evidence" value="ECO:0007669"/>
    <property type="project" value="UniProtKB-KW"/>
</dbReference>
<feature type="transmembrane region" description="Helical" evidence="12">
    <location>
        <begin position="190"/>
        <end position="213"/>
    </location>
</feature>
<evidence type="ECO:0000313" key="14">
    <source>
        <dbReference type="Proteomes" id="UP000019586"/>
    </source>
</evidence>
<dbReference type="NCBIfam" id="TIGR00905">
    <property type="entry name" value="2A0302"/>
    <property type="match status" value="1"/>
</dbReference>
<name>W8V3X2_KLEPN</name>
<evidence type="ECO:0000256" key="9">
    <source>
        <dbReference type="ARBA" id="ARBA00023136"/>
    </source>
</evidence>
<dbReference type="InterPro" id="IPR050367">
    <property type="entry name" value="APC_superfamily"/>
</dbReference>
<keyword evidence="9 12" id="KW-0472">Membrane</keyword>
<feature type="transmembrane region" description="Helical" evidence="12">
    <location>
        <begin position="367"/>
        <end position="388"/>
    </location>
</feature>
<dbReference type="InterPro" id="IPR002293">
    <property type="entry name" value="AA/rel_permease1"/>
</dbReference>
<dbReference type="KEGG" id="kps:KPNJ2_04137"/>
<evidence type="ECO:0000256" key="11">
    <source>
        <dbReference type="ARBA" id="ARBA00071342"/>
    </source>
</evidence>
<dbReference type="PIRSF" id="PIRSF006060">
    <property type="entry name" value="AA_transporter"/>
    <property type="match status" value="1"/>
</dbReference>
<evidence type="ECO:0000256" key="10">
    <source>
        <dbReference type="ARBA" id="ARBA00051665"/>
    </source>
</evidence>
<comment type="subcellular location">
    <subcellularLocation>
        <location evidence="1">Cell inner membrane</location>
        <topology evidence="1">Multi-pass membrane protein</topology>
    </subcellularLocation>
</comment>
<organism evidence="13 14">
    <name type="scientific">Klebsiella pneumoniae 30684/NJST258_2</name>
    <dbReference type="NCBI Taxonomy" id="1420013"/>
    <lineage>
        <taxon>Bacteria</taxon>
        <taxon>Pseudomonadati</taxon>
        <taxon>Pseudomonadota</taxon>
        <taxon>Gammaproteobacteria</taxon>
        <taxon>Enterobacterales</taxon>
        <taxon>Enterobacteriaceae</taxon>
        <taxon>Klebsiella/Raoultella group</taxon>
        <taxon>Klebsiella</taxon>
        <taxon>Klebsiella pneumoniae complex</taxon>
    </lineage>
</organism>
<dbReference type="NCBIfam" id="NF007754">
    <property type="entry name" value="PRK10435.1"/>
    <property type="match status" value="1"/>
</dbReference>
<dbReference type="AlphaFoldDB" id="W8V3X2"/>
<feature type="transmembrane region" description="Helical" evidence="12">
    <location>
        <begin position="138"/>
        <end position="159"/>
    </location>
</feature>
<evidence type="ECO:0000256" key="5">
    <source>
        <dbReference type="ARBA" id="ARBA00022519"/>
    </source>
</evidence>
<feature type="transmembrane region" description="Helical" evidence="12">
    <location>
        <begin position="302"/>
        <end position="327"/>
    </location>
</feature>
<feature type="transmembrane region" description="Helical" evidence="12">
    <location>
        <begin position="233"/>
        <end position="252"/>
    </location>
</feature>
<feature type="transmembrane region" description="Helical" evidence="12">
    <location>
        <begin position="264"/>
        <end position="290"/>
    </location>
</feature>
<evidence type="ECO:0000256" key="1">
    <source>
        <dbReference type="ARBA" id="ARBA00004429"/>
    </source>
</evidence>
<dbReference type="PANTHER" id="PTHR42770">
    <property type="entry name" value="AMINO ACID TRANSPORTER-RELATED"/>
    <property type="match status" value="1"/>
</dbReference>
<gene>
    <name evidence="13" type="ORF">KPNJ2_04137</name>
</gene>
<dbReference type="Pfam" id="PF13520">
    <property type="entry name" value="AA_permease_2"/>
    <property type="match status" value="1"/>
</dbReference>
<dbReference type="GO" id="GO:0005886">
    <property type="term" value="C:plasma membrane"/>
    <property type="evidence" value="ECO:0007669"/>
    <property type="project" value="UniProtKB-SubCell"/>
</dbReference>
<evidence type="ECO:0000256" key="3">
    <source>
        <dbReference type="ARBA" id="ARBA00022448"/>
    </source>
</evidence>
<keyword evidence="5" id="KW-0997">Cell inner membrane</keyword>
<dbReference type="PANTHER" id="PTHR42770:SF5">
    <property type="entry name" value="CADAVERINE_LYSINE ANTIPORTER"/>
    <property type="match status" value="1"/>
</dbReference>
<keyword evidence="7" id="KW-0029">Amino-acid transport</keyword>
<feature type="transmembrane region" description="Helical" evidence="12">
    <location>
        <begin position="165"/>
        <end position="183"/>
    </location>
</feature>
<feature type="transmembrane region" description="Helical" evidence="12">
    <location>
        <begin position="51"/>
        <end position="72"/>
    </location>
</feature>
<protein>
    <recommendedName>
        <fullName evidence="11">Cadaverine/lysine antiporter</fullName>
    </recommendedName>
</protein>
<reference evidence="13 14" key="1">
    <citation type="journal article" date="2014" name="Proc. Natl. Acad. Sci. U.S.A.">
        <title>Molecular dissection of the evolution of carbapenem-resistant multilocus sequence type 258 Klebsiella pneumoniae.</title>
        <authorList>
            <person name="Deleo F.R."/>
            <person name="Chen L."/>
            <person name="Porcella S.F."/>
            <person name="Martens C.A."/>
            <person name="Kobayashi S.D."/>
            <person name="Porter A.R."/>
            <person name="Chavda K.D."/>
            <person name="Jacobs M.R."/>
            <person name="Mathema B."/>
            <person name="Olsen R.J."/>
            <person name="Bonomo R.A."/>
            <person name="Musser J.M."/>
            <person name="Kreiswirth B.N."/>
        </authorList>
    </citation>
    <scope>NUCLEOTIDE SEQUENCE [LARGE SCALE GENOMIC DNA]</scope>
    <source>
        <strain evidence="13">30684/NJST258_2</strain>
    </source>
</reference>
<dbReference type="FunFam" id="1.20.1740.10:FF:000020">
    <property type="entry name" value="Putative cadaverine/lysine antiporter CadB"/>
    <property type="match status" value="1"/>
</dbReference>
<feature type="transmembrane region" description="Helical" evidence="12">
    <location>
        <begin position="451"/>
        <end position="468"/>
    </location>
</feature>
<dbReference type="GO" id="GO:0022857">
    <property type="term" value="F:transmembrane transporter activity"/>
    <property type="evidence" value="ECO:0007669"/>
    <property type="project" value="InterPro"/>
</dbReference>
<sequence length="488" mass="52036">MFLYHFIFRTYLVQISNLVGSWSGQLMVLYHDLYLPNKLRRKTTMSSAKKIGLFACTGVVAGNMMGSGIALLPANLASIGGIAIWGWVISIIGAMSLAYVYARLATKNPQQGGPIAYAGEISPAFGFQTGVLYYHANWIGNLAIGITAVSYLSTFFPILNNPVPAGIACIAIVWIFTFVNMLGGTWVSRLTTIGLVLVLIPVVMTAVVGWHWFDVATYQANWNTSSTTDSHAVIKSILLCLWAFVGVESAAVSTGMVKNPKRTVPLATMLGTAMAGIVYIAATQVIAGMYPASQMAASGAPFAISASTILGGWAAPMVSAFTAFACLTSLGSWMMLVGQAGVRAANDGNFPKVYGEVDNNGIPKKGLLLAAVKMTALMVLITLMNSAGGKASDLFGELTGIAVLLTMLPYFYSCVDLIRFEGINIRNFVSLICSVLGCVFCFIALMGASSFELAGTFIVSLIILMFYGRKMHQRQNNASDNNTTANAH</sequence>
<keyword evidence="3" id="KW-0813">Transport</keyword>
<keyword evidence="4" id="KW-1003">Cell membrane</keyword>
<feature type="transmembrane region" description="Helical" evidence="12">
    <location>
        <begin position="84"/>
        <end position="102"/>
    </location>
</feature>
<dbReference type="HOGENOM" id="CLU_007946_1_0_6"/>
<proteinExistence type="inferred from homology"/>
<evidence type="ECO:0000256" key="12">
    <source>
        <dbReference type="SAM" id="Phobius"/>
    </source>
</evidence>
<evidence type="ECO:0000256" key="4">
    <source>
        <dbReference type="ARBA" id="ARBA00022475"/>
    </source>
</evidence>
<keyword evidence="8 12" id="KW-1133">Transmembrane helix</keyword>
<dbReference type="PATRIC" id="fig|1420013.3.peg.3890"/>
<keyword evidence="6 12" id="KW-0812">Transmembrane</keyword>
<evidence type="ECO:0000256" key="7">
    <source>
        <dbReference type="ARBA" id="ARBA00022970"/>
    </source>
</evidence>